<evidence type="ECO:0000259" key="2">
    <source>
        <dbReference type="Pfam" id="PF20029"/>
    </source>
</evidence>
<dbReference type="InterPro" id="IPR045494">
    <property type="entry name" value="DUF6436"/>
</dbReference>
<name>A0A9X3ISP1_9GAMM</name>
<dbReference type="EMBL" id="JAPNOA010000056">
    <property type="protein sequence ID" value="MCY0966607.1"/>
    <property type="molecule type" value="Genomic_DNA"/>
</dbReference>
<proteinExistence type="predicted"/>
<keyword evidence="1" id="KW-1133">Transmembrane helix</keyword>
<dbReference type="Gene3D" id="3.40.30.10">
    <property type="entry name" value="Glutaredoxin"/>
    <property type="match status" value="1"/>
</dbReference>
<dbReference type="InterPro" id="IPR036249">
    <property type="entry name" value="Thioredoxin-like_sf"/>
</dbReference>
<keyword evidence="4" id="KW-1185">Reference proteome</keyword>
<keyword evidence="1" id="KW-0472">Membrane</keyword>
<protein>
    <submittedName>
        <fullName evidence="3">DUF6436 domain-containing protein</fullName>
    </submittedName>
</protein>
<dbReference type="AlphaFoldDB" id="A0A9X3ISP1"/>
<dbReference type="Pfam" id="PF20029">
    <property type="entry name" value="DUF6436"/>
    <property type="match status" value="1"/>
</dbReference>
<evidence type="ECO:0000313" key="4">
    <source>
        <dbReference type="Proteomes" id="UP001150830"/>
    </source>
</evidence>
<dbReference type="Proteomes" id="UP001150830">
    <property type="component" value="Unassembled WGS sequence"/>
</dbReference>
<feature type="domain" description="DUF6436" evidence="2">
    <location>
        <begin position="68"/>
        <end position="208"/>
    </location>
</feature>
<comment type="caution">
    <text evidence="3">The sequence shown here is derived from an EMBL/GenBank/DDBJ whole genome shotgun (WGS) entry which is preliminary data.</text>
</comment>
<keyword evidence="1" id="KW-0812">Transmembrane</keyword>
<organism evidence="3 4">
    <name type="scientific">Parathalassolituus penaei</name>
    <dbReference type="NCBI Taxonomy" id="2997323"/>
    <lineage>
        <taxon>Bacteria</taxon>
        <taxon>Pseudomonadati</taxon>
        <taxon>Pseudomonadota</taxon>
        <taxon>Gammaproteobacteria</taxon>
        <taxon>Oceanospirillales</taxon>
        <taxon>Oceanospirillaceae</taxon>
        <taxon>Parathalassolituus</taxon>
    </lineage>
</organism>
<sequence length="211" mass="23523">MAANPTTNSKPQHRNLVLGIVVILWLTATAILLWWFQSRSVQPFLPADHNPATLQVAQLAPELASWLPAAEQRTPVTLIHFWNPDCLCNQVSSRHFESLVKQFSSQQLDILVVAPTNTSDEQIADFKRLNGDRMRIMRMPPDQHWLPASPSLALLRADGTLGYFGAYGFGALCSISDEDFFPNMVRQMAAGSYGPFMNMAGSGCFCRWPTN</sequence>
<evidence type="ECO:0000313" key="3">
    <source>
        <dbReference type="EMBL" id="MCY0966607.1"/>
    </source>
</evidence>
<reference evidence="3" key="1">
    <citation type="submission" date="2022-11" db="EMBL/GenBank/DDBJ databases">
        <title>Parathalassolutuus dongxingensis gen. nov., sp. nov., a novel member of family Oceanospirillaceae isolated from a coastal shrimp pond in Guangxi, China.</title>
        <authorList>
            <person name="Chen H."/>
        </authorList>
    </citation>
    <scope>NUCLEOTIDE SEQUENCE</scope>
    <source>
        <strain evidence="3">G-43</strain>
    </source>
</reference>
<gene>
    <name evidence="3" type="ORF">OUO13_15575</name>
</gene>
<dbReference type="SUPFAM" id="SSF52833">
    <property type="entry name" value="Thioredoxin-like"/>
    <property type="match status" value="1"/>
</dbReference>
<accession>A0A9X3ISP1</accession>
<dbReference type="RefSeq" id="WP_283174810.1">
    <property type="nucleotide sequence ID" value="NZ_JAPNOA010000056.1"/>
</dbReference>
<evidence type="ECO:0000256" key="1">
    <source>
        <dbReference type="SAM" id="Phobius"/>
    </source>
</evidence>
<feature type="transmembrane region" description="Helical" evidence="1">
    <location>
        <begin position="16"/>
        <end position="36"/>
    </location>
</feature>